<name>D0GNY0_9FUSO</name>
<organism evidence="2 3">
    <name type="scientific">Pseudoleptotrichia goodfellowii F0264</name>
    <dbReference type="NCBI Taxonomy" id="596323"/>
    <lineage>
        <taxon>Bacteria</taxon>
        <taxon>Fusobacteriati</taxon>
        <taxon>Fusobacteriota</taxon>
        <taxon>Fusobacteriia</taxon>
        <taxon>Fusobacteriales</taxon>
        <taxon>Leptotrichiaceae</taxon>
        <taxon>Pseudoleptotrichia</taxon>
    </lineage>
</organism>
<sequence>MTKKKDKKEMLQQAKRLRQARGKATKFIKKKVDSNFNQLADSVNVGDNDIIEIDFKTFKTNMGKTIVLTHRVATTETINVIDEMYGLSEKVPYFQDIVDKRLNDFNKKNAGETVKKIDKVTKEKINKIITERQADGINAKQIAKEVKENVKDMTKSRSLTIARTETAKATAYANWMLAHETLVNTKVWIHVGGGKKHRENHLNMDGEERPLDELFSNGLQYAHEVGASAGEVINCYCTTTYKFKV</sequence>
<dbReference type="Pfam" id="PF04233">
    <property type="entry name" value="Phage_Mu_F"/>
    <property type="match status" value="1"/>
</dbReference>
<protein>
    <submittedName>
        <fullName evidence="2">Phage protein F-like protein</fullName>
    </submittedName>
</protein>
<evidence type="ECO:0000313" key="3">
    <source>
        <dbReference type="Proteomes" id="UP000004226"/>
    </source>
</evidence>
<dbReference type="RefSeq" id="WP_006808199.1">
    <property type="nucleotide sequence ID" value="NZ_ADAD01000177.1"/>
</dbReference>
<keyword evidence="3" id="KW-1185">Reference proteome</keyword>
<dbReference type="EMBL" id="ADAD01000177">
    <property type="protein sequence ID" value="EEY34221.1"/>
    <property type="molecule type" value="Genomic_DNA"/>
</dbReference>
<dbReference type="AlphaFoldDB" id="D0GNY0"/>
<proteinExistence type="predicted"/>
<dbReference type="Proteomes" id="UP000004226">
    <property type="component" value="Unassembled WGS sequence"/>
</dbReference>
<gene>
    <name evidence="2" type="ORF">HMPREF0554_0833</name>
</gene>
<dbReference type="InterPro" id="IPR006528">
    <property type="entry name" value="Phage_head_morphogenesis_dom"/>
</dbReference>
<reference evidence="2 3" key="1">
    <citation type="submission" date="2009-10" db="EMBL/GenBank/DDBJ databases">
        <authorList>
            <person name="Harkins D.M."/>
            <person name="Madupu R."/>
            <person name="Durkin A.S."/>
            <person name="Torralba M."/>
            <person name="Methe B."/>
            <person name="Sutton G.G."/>
            <person name="Strausberg R.L."/>
            <person name="Nelson K.E."/>
        </authorList>
    </citation>
    <scope>NUCLEOTIDE SEQUENCE [LARGE SCALE GENOMIC DNA]</scope>
    <source>
        <strain evidence="2 3">F0264</strain>
    </source>
</reference>
<evidence type="ECO:0000313" key="2">
    <source>
        <dbReference type="EMBL" id="EEY34221.1"/>
    </source>
</evidence>
<feature type="domain" description="Phage head morphogenesis" evidence="1">
    <location>
        <begin position="124"/>
        <end position="239"/>
    </location>
</feature>
<comment type="caution">
    <text evidence="2">The sequence shown here is derived from an EMBL/GenBank/DDBJ whole genome shotgun (WGS) entry which is preliminary data.</text>
</comment>
<accession>D0GNY0</accession>
<evidence type="ECO:0000259" key="1">
    <source>
        <dbReference type="Pfam" id="PF04233"/>
    </source>
</evidence>